<dbReference type="PANTHER" id="PTHR43861">
    <property type="entry name" value="TRANS-ACONITATE 2-METHYLTRANSFERASE-RELATED"/>
    <property type="match status" value="1"/>
</dbReference>
<gene>
    <name evidence="4" type="ORF">JD79_02926</name>
</gene>
<dbReference type="GO" id="GO:0032259">
    <property type="term" value="P:methylation"/>
    <property type="evidence" value="ECO:0007669"/>
    <property type="project" value="UniProtKB-KW"/>
</dbReference>
<sequence length="220" mass="24266">MTTTREARALLRAHYPISAPKIRAYNAARLSVLPVPWVLSLLDDLEGTVLCLGCGYGTLETVMAATHPKLEFAASDFNERRIAVARSTVRGLPNISFSTADATQELPDESYDNVFLSDLLHHLPAGEQEPLLQRLWQVVRPGGALVMKDLDVRPRWKCWWNHLHDRVVAGPPLTYLPASSYHAMLTRLGARVQVAVPRTRLPYAHYALIAVKPADGAAGG</sequence>
<dbReference type="EMBL" id="QGTX01000001">
    <property type="protein sequence ID" value="PWW23750.1"/>
    <property type="molecule type" value="Genomic_DNA"/>
</dbReference>
<evidence type="ECO:0000256" key="1">
    <source>
        <dbReference type="ARBA" id="ARBA00022603"/>
    </source>
</evidence>
<reference evidence="5" key="1">
    <citation type="submission" date="2018-05" db="EMBL/GenBank/DDBJ databases">
        <authorList>
            <person name="Klenk H.-P."/>
            <person name="Huntemann M."/>
            <person name="Clum A."/>
            <person name="Pillay M."/>
            <person name="Palaniappan K."/>
            <person name="Varghese N."/>
            <person name="Mikhailova N."/>
            <person name="Stamatis D."/>
            <person name="Reddy T."/>
            <person name="Daum C."/>
            <person name="Shapiro N."/>
            <person name="Ivanova N."/>
            <person name="Kyrpides N."/>
            <person name="Woyke T."/>
        </authorList>
    </citation>
    <scope>NUCLEOTIDE SEQUENCE [LARGE SCALE GENOMIC DNA]</scope>
    <source>
        <strain evidence="5">DSM 45417</strain>
    </source>
</reference>
<accession>A0A317QQ34</accession>
<dbReference type="CDD" id="cd02440">
    <property type="entry name" value="AdoMet_MTases"/>
    <property type="match status" value="1"/>
</dbReference>
<dbReference type="Proteomes" id="UP000246661">
    <property type="component" value="Unassembled WGS sequence"/>
</dbReference>
<evidence type="ECO:0000313" key="4">
    <source>
        <dbReference type="EMBL" id="PWW23750.1"/>
    </source>
</evidence>
<keyword evidence="1 4" id="KW-0489">Methyltransferase</keyword>
<dbReference type="GO" id="GO:0008168">
    <property type="term" value="F:methyltransferase activity"/>
    <property type="evidence" value="ECO:0007669"/>
    <property type="project" value="UniProtKB-KW"/>
</dbReference>
<dbReference type="AlphaFoldDB" id="A0A317QQ34"/>
<protein>
    <submittedName>
        <fullName evidence="4">Methyltransferase family protein</fullName>
    </submittedName>
</protein>
<feature type="domain" description="Methyltransferase" evidence="3">
    <location>
        <begin position="49"/>
        <end position="143"/>
    </location>
</feature>
<dbReference type="PANTHER" id="PTHR43861:SF1">
    <property type="entry name" value="TRANS-ACONITATE 2-METHYLTRANSFERASE"/>
    <property type="match status" value="1"/>
</dbReference>
<proteinExistence type="predicted"/>
<dbReference type="InterPro" id="IPR029063">
    <property type="entry name" value="SAM-dependent_MTases_sf"/>
</dbReference>
<dbReference type="RefSeq" id="WP_170149211.1">
    <property type="nucleotide sequence ID" value="NZ_QGTX01000001.1"/>
</dbReference>
<organism evidence="4 5">
    <name type="scientific">Geodermatophilus normandii</name>
    <dbReference type="NCBI Taxonomy" id="1137989"/>
    <lineage>
        <taxon>Bacteria</taxon>
        <taxon>Bacillati</taxon>
        <taxon>Actinomycetota</taxon>
        <taxon>Actinomycetes</taxon>
        <taxon>Geodermatophilales</taxon>
        <taxon>Geodermatophilaceae</taxon>
        <taxon>Geodermatophilus</taxon>
    </lineage>
</organism>
<keyword evidence="2 4" id="KW-0808">Transferase</keyword>
<name>A0A317QQ34_9ACTN</name>
<comment type="caution">
    <text evidence="4">The sequence shown here is derived from an EMBL/GenBank/DDBJ whole genome shotgun (WGS) entry which is preliminary data.</text>
</comment>
<dbReference type="SUPFAM" id="SSF53335">
    <property type="entry name" value="S-adenosyl-L-methionine-dependent methyltransferases"/>
    <property type="match status" value="1"/>
</dbReference>
<evidence type="ECO:0000313" key="5">
    <source>
        <dbReference type="Proteomes" id="UP000246661"/>
    </source>
</evidence>
<evidence type="ECO:0000259" key="3">
    <source>
        <dbReference type="Pfam" id="PF13649"/>
    </source>
</evidence>
<dbReference type="Gene3D" id="3.40.50.150">
    <property type="entry name" value="Vaccinia Virus protein VP39"/>
    <property type="match status" value="1"/>
</dbReference>
<evidence type="ECO:0000256" key="2">
    <source>
        <dbReference type="ARBA" id="ARBA00022679"/>
    </source>
</evidence>
<dbReference type="Pfam" id="PF13649">
    <property type="entry name" value="Methyltransf_25"/>
    <property type="match status" value="1"/>
</dbReference>
<dbReference type="InterPro" id="IPR041698">
    <property type="entry name" value="Methyltransf_25"/>
</dbReference>
<keyword evidence="5" id="KW-1185">Reference proteome</keyword>